<dbReference type="GO" id="GO:0022857">
    <property type="term" value="F:transmembrane transporter activity"/>
    <property type="evidence" value="ECO:0007669"/>
    <property type="project" value="InterPro"/>
</dbReference>
<evidence type="ECO:0000313" key="10">
    <source>
        <dbReference type="Proteomes" id="UP000053095"/>
    </source>
</evidence>
<keyword evidence="10" id="KW-1185">Reference proteome</keyword>
<feature type="transmembrane region" description="Helical" evidence="7">
    <location>
        <begin position="39"/>
        <end position="62"/>
    </location>
</feature>
<dbReference type="PROSITE" id="PS50850">
    <property type="entry name" value="MFS"/>
    <property type="match status" value="1"/>
</dbReference>
<dbReference type="GO" id="GO:0005886">
    <property type="term" value="C:plasma membrane"/>
    <property type="evidence" value="ECO:0007669"/>
    <property type="project" value="TreeGrafter"/>
</dbReference>
<keyword evidence="4 7" id="KW-1133">Transmembrane helix</keyword>
<feature type="transmembrane region" description="Helical" evidence="7">
    <location>
        <begin position="241"/>
        <end position="260"/>
    </location>
</feature>
<feature type="transmembrane region" description="Helical" evidence="7">
    <location>
        <begin position="109"/>
        <end position="129"/>
    </location>
</feature>
<dbReference type="Pfam" id="PF07690">
    <property type="entry name" value="MFS_1"/>
    <property type="match status" value="1"/>
</dbReference>
<feature type="transmembrane region" description="Helical" evidence="7">
    <location>
        <begin position="135"/>
        <end position="158"/>
    </location>
</feature>
<organism evidence="9 10">
    <name type="scientific">Talaromyces pinophilus</name>
    <name type="common">Penicillium pinophilum</name>
    <dbReference type="NCBI Taxonomy" id="128442"/>
    <lineage>
        <taxon>Eukaryota</taxon>
        <taxon>Fungi</taxon>
        <taxon>Dikarya</taxon>
        <taxon>Ascomycota</taxon>
        <taxon>Pezizomycotina</taxon>
        <taxon>Eurotiomycetes</taxon>
        <taxon>Eurotiomycetidae</taxon>
        <taxon>Eurotiales</taxon>
        <taxon>Trichocomaceae</taxon>
        <taxon>Talaromyces</taxon>
        <taxon>Talaromyces sect. Talaromyces</taxon>
    </lineage>
</organism>
<dbReference type="CDD" id="cd17502">
    <property type="entry name" value="MFS_Azr1_MDR_like"/>
    <property type="match status" value="1"/>
</dbReference>
<dbReference type="Gene3D" id="1.20.1250.20">
    <property type="entry name" value="MFS general substrate transporter like domains"/>
    <property type="match status" value="1"/>
</dbReference>
<dbReference type="InterPro" id="IPR011701">
    <property type="entry name" value="MFS"/>
</dbReference>
<comment type="caution">
    <text evidence="9">The sequence shown here is derived from an EMBL/GenBank/DDBJ whole genome shotgun (WGS) entry which is preliminary data.</text>
</comment>
<feature type="transmembrane region" description="Helical" evidence="7">
    <location>
        <begin position="375"/>
        <end position="393"/>
    </location>
</feature>
<dbReference type="AlphaFoldDB" id="A0A6V8HJM4"/>
<keyword evidence="3 7" id="KW-0812">Transmembrane</keyword>
<name>A0A6V8HJM4_TALPI</name>
<dbReference type="InterPro" id="IPR020846">
    <property type="entry name" value="MFS_dom"/>
</dbReference>
<feature type="transmembrane region" description="Helical" evidence="7">
    <location>
        <begin position="405"/>
        <end position="424"/>
    </location>
</feature>
<evidence type="ECO:0000256" key="4">
    <source>
        <dbReference type="ARBA" id="ARBA00022989"/>
    </source>
</evidence>
<dbReference type="Proteomes" id="UP000053095">
    <property type="component" value="Unassembled WGS sequence"/>
</dbReference>
<feature type="transmembrane region" description="Helical" evidence="7">
    <location>
        <begin position="202"/>
        <end position="220"/>
    </location>
</feature>
<feature type="domain" description="Major facilitator superfamily (MFS) profile" evidence="8">
    <location>
        <begin position="45"/>
        <end position="533"/>
    </location>
</feature>
<feature type="region of interest" description="Disordered" evidence="6">
    <location>
        <begin position="1"/>
        <end position="22"/>
    </location>
</feature>
<feature type="transmembrane region" description="Helical" evidence="7">
    <location>
        <begin position="502"/>
        <end position="528"/>
    </location>
</feature>
<dbReference type="FunFam" id="1.20.1720.10:FF:000012">
    <property type="entry name" value="MFS toxin efflux pump (AflT)"/>
    <property type="match status" value="1"/>
</dbReference>
<feature type="transmembrane region" description="Helical" evidence="7">
    <location>
        <begin position="349"/>
        <end position="368"/>
    </location>
</feature>
<dbReference type="PANTHER" id="PTHR23501:SF177">
    <property type="entry name" value="MAJOR FACILITATOR SUPERFAMILY (MFS) PROFILE DOMAIN-CONTAINING PROTEIN-RELATED"/>
    <property type="match status" value="1"/>
</dbReference>
<feature type="transmembrane region" description="Helical" evidence="7">
    <location>
        <begin position="266"/>
        <end position="291"/>
    </location>
</feature>
<dbReference type="EMBL" id="DF933838">
    <property type="protein sequence ID" value="GAM41882.1"/>
    <property type="molecule type" value="Genomic_DNA"/>
</dbReference>
<protein>
    <recommendedName>
        <fullName evidence="8">Major facilitator superfamily (MFS) profile domain-containing protein</fullName>
    </recommendedName>
</protein>
<feature type="transmembrane region" description="Helical" evidence="7">
    <location>
        <begin position="312"/>
        <end position="329"/>
    </location>
</feature>
<dbReference type="InterPro" id="IPR036259">
    <property type="entry name" value="MFS_trans_sf"/>
</dbReference>
<feature type="transmembrane region" description="Helical" evidence="7">
    <location>
        <begin position="170"/>
        <end position="190"/>
    </location>
</feature>
<evidence type="ECO:0000256" key="5">
    <source>
        <dbReference type="ARBA" id="ARBA00023136"/>
    </source>
</evidence>
<dbReference type="PANTHER" id="PTHR23501">
    <property type="entry name" value="MAJOR FACILITATOR SUPERFAMILY"/>
    <property type="match status" value="1"/>
</dbReference>
<proteinExistence type="predicted"/>
<gene>
    <name evidence="9" type="ORF">TCE0_042r15353</name>
</gene>
<evidence type="ECO:0000256" key="1">
    <source>
        <dbReference type="ARBA" id="ARBA00004141"/>
    </source>
</evidence>
<evidence type="ECO:0000256" key="3">
    <source>
        <dbReference type="ARBA" id="ARBA00022692"/>
    </source>
</evidence>
<evidence type="ECO:0000256" key="6">
    <source>
        <dbReference type="SAM" id="MobiDB-lite"/>
    </source>
</evidence>
<sequence>MASIETEPREEVVMNSSETDTFRDKAAPKEMADVEYPRGLKFVALAGASIIAVFLIALDQTIVGTAIPKITDEFHGLNDVSWYAAAYFMTFGSAQTSAGKIYKYFNLKWTFLISMFIFELGSLICGVAPNSKALIVGRAIAGLGGAGLSVGGTSIVTLTVPPAKRPMMMGIIGMTYAVAAVLGPIIGGAFTDRVTWRWCFYINLPIGGLAAVSVFFFFYLPAAATPPKVPLTKKLLHIDPVGITLAMGGITCCILALQYGGSSHPWNSGVVIGLLVGFGLIVIALVGWEIWLGEYAMMLPRLWKHRSLSATAPYQFFFMGSYVALLYYLPIYFQSILGASAIRSGVDNLPLVLAAAVFALAGGAVVMSTGRPQQVMFVGSMLSTVAVGLIYTLDIGTPTSKWVGYQFFVGCSMAFAIMHGLSIAQANADPKDLSAVTANLLFFQTLGGAFSTSAAQSAFVNRLLATLPKTAPSVNPGLVLTTGASELQNVFPPDVLPGVLQAYMVGIKAAFIVAIAFCGTACLCSLAVPTKKLPSHANGDAPMLFHSTYGRLQGWMVHVKGASRLLELRGPPTKEAPLNMSLYNRVRNTALWDAYGSRKMLFLARPEWQNLSNTPHDIFLDCLVCIPGLLEASDNILSSIQSGRVDIPGIDDLLSCWHAIIVRLTQWYVTFENQEPVGLYESGPLCPGSHPYLDADKPHLYSMFPQVISFRDTYVAQNMLMYWFGQLVIHTTMSQLYAAREKHQIRLNRGAFPMGYKGVHKISKESVQKAADYYATKICQSAASLRGGYGFQIIMVPLWAAQQYYDTCQDPRYNWCQTVLRNFGAASGFASAEALGFLKPTQYPGITMNGDAIINNV</sequence>
<evidence type="ECO:0000256" key="2">
    <source>
        <dbReference type="ARBA" id="ARBA00022448"/>
    </source>
</evidence>
<dbReference type="SUPFAM" id="SSF103473">
    <property type="entry name" value="MFS general substrate transporter"/>
    <property type="match status" value="1"/>
</dbReference>
<feature type="compositionally biased region" description="Basic and acidic residues" evidence="6">
    <location>
        <begin position="1"/>
        <end position="12"/>
    </location>
</feature>
<accession>A0A6V8HJM4</accession>
<reference evidence="10" key="1">
    <citation type="journal article" date="2015" name="Genome Announc.">
        <title>Draft genome sequence of Talaromyces cellulolyticus strain Y-94, a source of lignocellulosic biomass-degrading enzymes.</title>
        <authorList>
            <person name="Fujii T."/>
            <person name="Koike H."/>
            <person name="Sawayama S."/>
            <person name="Yano S."/>
            <person name="Inoue H."/>
        </authorList>
    </citation>
    <scope>NUCLEOTIDE SEQUENCE [LARGE SCALE GENOMIC DNA]</scope>
    <source>
        <strain evidence="10">Y-94</strain>
    </source>
</reference>
<evidence type="ECO:0000259" key="8">
    <source>
        <dbReference type="PROSITE" id="PS50850"/>
    </source>
</evidence>
<comment type="subcellular location">
    <subcellularLocation>
        <location evidence="1">Membrane</location>
        <topology evidence="1">Multi-pass membrane protein</topology>
    </subcellularLocation>
</comment>
<feature type="transmembrane region" description="Helical" evidence="7">
    <location>
        <begin position="436"/>
        <end position="459"/>
    </location>
</feature>
<keyword evidence="5 7" id="KW-0472">Membrane</keyword>
<evidence type="ECO:0000256" key="7">
    <source>
        <dbReference type="SAM" id="Phobius"/>
    </source>
</evidence>
<keyword evidence="2" id="KW-0813">Transport</keyword>
<evidence type="ECO:0000313" key="9">
    <source>
        <dbReference type="EMBL" id="GAM41882.1"/>
    </source>
</evidence>